<organism evidence="2 3">
    <name type="scientific">Cytobacillus depressus</name>
    <dbReference type="NCBI Taxonomy" id="1602942"/>
    <lineage>
        <taxon>Bacteria</taxon>
        <taxon>Bacillati</taxon>
        <taxon>Bacillota</taxon>
        <taxon>Bacilli</taxon>
        <taxon>Bacillales</taxon>
        <taxon>Bacillaceae</taxon>
        <taxon>Cytobacillus</taxon>
    </lineage>
</organism>
<dbReference type="InterPro" id="IPR038764">
    <property type="entry name" value="GNAT_N_AcTrfase_prd"/>
</dbReference>
<accession>A0A6L3VCZ8</accession>
<proteinExistence type="predicted"/>
<dbReference type="AlphaFoldDB" id="A0A6L3VCZ8"/>
<dbReference type="InterPro" id="IPR000182">
    <property type="entry name" value="GNAT_dom"/>
</dbReference>
<dbReference type="PANTHER" id="PTHR41700:SF1">
    <property type="entry name" value="N-ACETYLTRANSFERASE DOMAIN-CONTAINING PROTEIN"/>
    <property type="match status" value="1"/>
</dbReference>
<dbReference type="Proteomes" id="UP000481030">
    <property type="component" value="Unassembled WGS sequence"/>
</dbReference>
<dbReference type="Pfam" id="PF00583">
    <property type="entry name" value="Acetyltransf_1"/>
    <property type="match status" value="1"/>
</dbReference>
<dbReference type="OrthoDB" id="9797990at2"/>
<dbReference type="SUPFAM" id="SSF55729">
    <property type="entry name" value="Acyl-CoA N-acyltransferases (Nat)"/>
    <property type="match status" value="1"/>
</dbReference>
<sequence length="263" mass="29963">MKQVQKLEEEVWHMSAIPIHQTITAVKNGGIMLGAFDQDKLVGFSYGFTGFDEKQTYLCSHMLGIHPDYQDQGIGAKLKEAQKRAAAEKGYELIIWTFDPLESRNAYLNMNKLRGICSTYFENCYGEMEDGLNKGLATDRFKIDWWINSDHVANNETIDEILSLEGTHLFSWETVNNGLPKLGDIDQGLAAFSESKLPLLVPVPVNFQDLKKADHDLAIDWRLKTRRIFQQLFKTGYAVVALQKTTQLPVHYYVLTKLESLNI</sequence>
<dbReference type="PROSITE" id="PS51186">
    <property type="entry name" value="GNAT"/>
    <property type="match status" value="1"/>
</dbReference>
<gene>
    <name evidence="2" type="ORF">F7731_00310</name>
</gene>
<keyword evidence="2" id="KW-0808">Transferase</keyword>
<dbReference type="EMBL" id="WBOS01000001">
    <property type="protein sequence ID" value="KAB2338932.1"/>
    <property type="molecule type" value="Genomic_DNA"/>
</dbReference>
<keyword evidence="3" id="KW-1185">Reference proteome</keyword>
<evidence type="ECO:0000259" key="1">
    <source>
        <dbReference type="PROSITE" id="PS51186"/>
    </source>
</evidence>
<dbReference type="Gene3D" id="3.40.630.30">
    <property type="match status" value="1"/>
</dbReference>
<dbReference type="InterPro" id="IPR016181">
    <property type="entry name" value="Acyl_CoA_acyltransferase"/>
</dbReference>
<reference evidence="2 3" key="1">
    <citation type="journal article" date="2016" name="Antonie Van Leeuwenhoek">
        <title>Bacillus depressus sp. nov., isolated from soil of a sunflower field.</title>
        <authorList>
            <person name="Wei X."/>
            <person name="Xin D."/>
            <person name="Xin Y."/>
            <person name="Zhang H."/>
            <person name="Wang T."/>
            <person name="Zhang J."/>
        </authorList>
    </citation>
    <scope>NUCLEOTIDE SEQUENCE [LARGE SCALE GENOMIC DNA]</scope>
    <source>
        <strain evidence="2 3">BZ1</strain>
    </source>
</reference>
<dbReference type="CDD" id="cd04301">
    <property type="entry name" value="NAT_SF"/>
    <property type="match status" value="1"/>
</dbReference>
<evidence type="ECO:0000313" key="2">
    <source>
        <dbReference type="EMBL" id="KAB2338932.1"/>
    </source>
</evidence>
<evidence type="ECO:0000313" key="3">
    <source>
        <dbReference type="Proteomes" id="UP000481030"/>
    </source>
</evidence>
<dbReference type="PANTHER" id="PTHR41700">
    <property type="entry name" value="GCN5-RELATED N-ACETYLTRANSFERASE"/>
    <property type="match status" value="1"/>
</dbReference>
<protein>
    <submittedName>
        <fullName evidence="2">GNAT family N-acetyltransferase</fullName>
    </submittedName>
</protein>
<comment type="caution">
    <text evidence="2">The sequence shown here is derived from an EMBL/GenBank/DDBJ whole genome shotgun (WGS) entry which is preliminary data.</text>
</comment>
<dbReference type="GO" id="GO:0016747">
    <property type="term" value="F:acyltransferase activity, transferring groups other than amino-acyl groups"/>
    <property type="evidence" value="ECO:0007669"/>
    <property type="project" value="InterPro"/>
</dbReference>
<name>A0A6L3VCZ8_9BACI</name>
<feature type="domain" description="N-acetyltransferase" evidence="1">
    <location>
        <begin position="1"/>
        <end position="133"/>
    </location>
</feature>